<keyword evidence="5" id="KW-1185">Reference proteome</keyword>
<feature type="compositionally biased region" description="Low complexity" evidence="2">
    <location>
        <begin position="1347"/>
        <end position="1360"/>
    </location>
</feature>
<feature type="compositionally biased region" description="Polar residues" evidence="2">
    <location>
        <begin position="760"/>
        <end position="771"/>
    </location>
</feature>
<feature type="region of interest" description="Disordered" evidence="2">
    <location>
        <begin position="492"/>
        <end position="531"/>
    </location>
</feature>
<feature type="compositionally biased region" description="Basic residues" evidence="2">
    <location>
        <begin position="313"/>
        <end position="327"/>
    </location>
</feature>
<dbReference type="InterPro" id="IPR018808">
    <property type="entry name" value="Muniscin_C"/>
</dbReference>
<feature type="compositionally biased region" description="Low complexity" evidence="2">
    <location>
        <begin position="414"/>
        <end position="439"/>
    </location>
</feature>
<evidence type="ECO:0000313" key="4">
    <source>
        <dbReference type="EMBL" id="KAJ1644411.1"/>
    </source>
</evidence>
<dbReference type="Pfam" id="PF10291">
    <property type="entry name" value="muHD"/>
    <property type="match status" value="1"/>
</dbReference>
<dbReference type="InterPro" id="IPR027267">
    <property type="entry name" value="AH/BAR_dom_sf"/>
</dbReference>
<feature type="region of interest" description="Disordered" evidence="2">
    <location>
        <begin position="1332"/>
        <end position="1400"/>
    </location>
</feature>
<sequence>MSEEQLIQSFVPTALAEEISRRYTRGTVSLVYFINHYSQRVQLQDALASAIEKIISGGTSKFASIKGTSMLNSSSSSSQLNEEFSDLTQALQKEVEAQVRTHLHLGERINNEVVRSLENFMNKSAWLVAKEIEAKIRQMATAMRNHHELISKLSARTVSKSAKASQQAKQKLEEESRALVQMQLRWHKDIAGMVDKFESADVARVELIKESIFHFEHYHSEFHKSALKTVDVSRQAAKDIHAYVRIVDVMRSDMQGSDRTPAPSKKDAAQSQSNASAQASAKNSAVSSSNRPADRGESIESAAAEGDGDKKGFFKRGIFRSKTKRTSKSSTPNHSVSSSMHSRSISSNMASSGLASGAPPSIQTALTKDSRDSERFSPGFSSDGGASQSMQTALRQRGSSFMSSNSSRAPDNIQDISQQQRGQQQKQQQQNSAYNSQPNDVSESSGAADFAEWVFAEGSQDVVPATINTSVGSLVHIAAAAGHLPPISEVADKHDDEQDEPEKIEDAPLHADSAPTVASVSSGSGSGSGPGHIFGDIDDVKFEDMFEPSTGGDAAVVDLAGRQQEEETKKATAENARPSIDLDSVFSIPTRTEKPSVDATAAAAAAGDNGKPSAKTLFGSPDAFTANLIKSSPGSHRRSLSLNGGSRSTSNEGNKHSGGSDRVSEESEEDDESGAEPSFRVKFSIRDKAIKDNPDESKAALSRVTTFLRAAPSTSRGRRRDVRTMYVPSSLPITSALGIGADVRPATPLSPQTPMPAGSRSEQYVLSSSDGSVLDEAFSTPKSPLTPMPQQSQSQSQEQKKELEHADIDVDVPVATITISDVKPAVEEQVSLVNAAVSSAVGEGVGDNAADTLLAQPDAISDAGTSDAGAAQAEVKVESETNKATVADAIAAVEETVSDSAKRVSEDAQIPEPEPEPAAAAAAAEEEGAGDASAQQKNDSLVRRRARPPPPPPGPPGARARSLHQQSQASLATAVDAAASEQQLQPAKPISEAPQTIPQPVPQPVPQIVPQAVEQDSEVRAVPRSRRLASSSGPLPISMHVFETLDFSFVHPYDDDPTISHIVTGEIRMHIGSAINPLELAPLRISVQRPAQGQVQLVANPGVVIPDASLTSSLADGREWFRFVRPNLFSQVEANGLDVAVFKYQAQGTDNKRIMPMNVHQGSTCSAGNCGLMLFCEPNPHGYFAGDTIVAPAVLLSIEGEIASQSSRPAAIWYRERNSLLWRLDDMAVPLPRGTDEEIESTVLASSKTLALKAKGEGYPVPGSVALKFETRSTRIIDVPITISRVSASSSIPVSVIDSASSHVLKSGKCTYQYMNPPGEQIEQQEALKDLQSVAEQEATAGDNEIQSQSSRGGRSRGSSMTSEAWSSAEEQGRNDDSSSRPSGNSKLPVVEETSLAQGS</sequence>
<reference evidence="4" key="1">
    <citation type="submission" date="2022-07" db="EMBL/GenBank/DDBJ databases">
        <title>Phylogenomic reconstructions and comparative analyses of Kickxellomycotina fungi.</title>
        <authorList>
            <person name="Reynolds N.K."/>
            <person name="Stajich J.E."/>
            <person name="Barry K."/>
            <person name="Grigoriev I.V."/>
            <person name="Crous P."/>
            <person name="Smith M.E."/>
        </authorList>
    </citation>
    <scope>NUCLEOTIDE SEQUENCE</scope>
    <source>
        <strain evidence="4">NBRC 105413</strain>
    </source>
</reference>
<keyword evidence="1" id="KW-0175">Coiled coil</keyword>
<evidence type="ECO:0000256" key="2">
    <source>
        <dbReference type="SAM" id="MobiDB-lite"/>
    </source>
</evidence>
<feature type="compositionally biased region" description="Basic and acidic residues" evidence="2">
    <location>
        <begin position="798"/>
        <end position="807"/>
    </location>
</feature>
<dbReference type="Gene3D" id="1.20.1270.60">
    <property type="entry name" value="Arfaptin homology (AH) domain/BAR domain"/>
    <property type="match status" value="1"/>
</dbReference>
<feature type="compositionally biased region" description="Low complexity" evidence="2">
    <location>
        <begin position="269"/>
        <end position="290"/>
    </location>
</feature>
<evidence type="ECO:0000259" key="3">
    <source>
        <dbReference type="Pfam" id="PF10291"/>
    </source>
</evidence>
<feature type="coiled-coil region" evidence="1">
    <location>
        <begin position="155"/>
        <end position="185"/>
    </location>
</feature>
<feature type="compositionally biased region" description="Polar residues" evidence="2">
    <location>
        <begin position="1361"/>
        <end position="1370"/>
    </location>
</feature>
<gene>
    <name evidence="4" type="ORF">LPJ64_003902</name>
</gene>
<feature type="compositionally biased region" description="Low complexity" evidence="2">
    <location>
        <begin position="513"/>
        <end position="523"/>
    </location>
</feature>
<dbReference type="Proteomes" id="UP001145021">
    <property type="component" value="Unassembled WGS sequence"/>
</dbReference>
<feature type="region of interest" description="Disordered" evidence="2">
    <location>
        <begin position="742"/>
        <end position="807"/>
    </location>
</feature>
<name>A0A9W8CJK8_9FUNG</name>
<feature type="compositionally biased region" description="Basic and acidic residues" evidence="2">
    <location>
        <begin position="653"/>
        <end position="665"/>
    </location>
</feature>
<feature type="region of interest" description="Disordered" evidence="2">
    <location>
        <begin position="254"/>
        <end position="445"/>
    </location>
</feature>
<dbReference type="SUPFAM" id="SSF103657">
    <property type="entry name" value="BAR/IMD domain-like"/>
    <property type="match status" value="1"/>
</dbReference>
<feature type="region of interest" description="Disordered" evidence="2">
    <location>
        <begin position="628"/>
        <end position="681"/>
    </location>
</feature>
<feature type="region of interest" description="Disordered" evidence="2">
    <location>
        <begin position="896"/>
        <end position="1005"/>
    </location>
</feature>
<feature type="domain" description="Muniscin C-terminal" evidence="3">
    <location>
        <begin position="1036"/>
        <end position="1286"/>
    </location>
</feature>
<feature type="compositionally biased region" description="Low complexity" evidence="2">
    <location>
        <begin position="967"/>
        <end position="980"/>
    </location>
</feature>
<organism evidence="4 5">
    <name type="scientific">Coemansia asiatica</name>
    <dbReference type="NCBI Taxonomy" id="1052880"/>
    <lineage>
        <taxon>Eukaryota</taxon>
        <taxon>Fungi</taxon>
        <taxon>Fungi incertae sedis</taxon>
        <taxon>Zoopagomycota</taxon>
        <taxon>Kickxellomycotina</taxon>
        <taxon>Kickxellomycetes</taxon>
        <taxon>Kickxellales</taxon>
        <taxon>Kickxellaceae</taxon>
        <taxon>Coemansia</taxon>
    </lineage>
</organism>
<evidence type="ECO:0000313" key="5">
    <source>
        <dbReference type="Proteomes" id="UP001145021"/>
    </source>
</evidence>
<feature type="compositionally biased region" description="Low complexity" evidence="2">
    <location>
        <begin position="328"/>
        <end position="361"/>
    </location>
</feature>
<proteinExistence type="predicted"/>
<comment type="caution">
    <text evidence="4">The sequence shown here is derived from an EMBL/GenBank/DDBJ whole genome shotgun (WGS) entry which is preliminary data.</text>
</comment>
<accession>A0A9W8CJK8</accession>
<feature type="compositionally biased region" description="Polar residues" evidence="2">
    <location>
        <begin position="384"/>
        <end position="398"/>
    </location>
</feature>
<feature type="compositionally biased region" description="Low complexity" evidence="2">
    <location>
        <begin position="640"/>
        <end position="651"/>
    </location>
</feature>
<dbReference type="EMBL" id="JANBOH010000167">
    <property type="protein sequence ID" value="KAJ1644411.1"/>
    <property type="molecule type" value="Genomic_DNA"/>
</dbReference>
<protein>
    <recommendedName>
        <fullName evidence="3">Muniscin C-terminal domain-containing protein</fullName>
    </recommendedName>
</protein>
<evidence type="ECO:0000256" key="1">
    <source>
        <dbReference type="SAM" id="Coils"/>
    </source>
</evidence>